<dbReference type="Proteomes" id="UP000751224">
    <property type="component" value="Unassembled WGS sequence"/>
</dbReference>
<protein>
    <submittedName>
        <fullName evidence="1">Uncharacterized protein</fullName>
    </submittedName>
</protein>
<evidence type="ECO:0000313" key="1">
    <source>
        <dbReference type="EMBL" id="MBS5588437.1"/>
    </source>
</evidence>
<reference evidence="1" key="1">
    <citation type="submission" date="2021-02" db="EMBL/GenBank/DDBJ databases">
        <title>Infant gut strain persistence is associated with maternal origin, phylogeny, and functional potential including surface adhesion and iron acquisition.</title>
        <authorList>
            <person name="Lou Y.C."/>
        </authorList>
    </citation>
    <scope>NUCLEOTIDE SEQUENCE</scope>
    <source>
        <strain evidence="1">L3_108_000G1_dasL3_108_000G1_metabat.metabat.11</strain>
    </source>
</reference>
<accession>A0A943EPW8</accession>
<dbReference type="AlphaFoldDB" id="A0A943EPW8"/>
<organism evidence="1 2">
    <name type="scientific">Thomasclavelia spiroformis</name>
    <dbReference type="NCBI Taxonomy" id="29348"/>
    <lineage>
        <taxon>Bacteria</taxon>
        <taxon>Bacillati</taxon>
        <taxon>Bacillota</taxon>
        <taxon>Erysipelotrichia</taxon>
        <taxon>Erysipelotrichales</taxon>
        <taxon>Coprobacillaceae</taxon>
        <taxon>Thomasclavelia</taxon>
    </lineage>
</organism>
<proteinExistence type="predicted"/>
<comment type="caution">
    <text evidence="1">The sequence shown here is derived from an EMBL/GenBank/DDBJ whole genome shotgun (WGS) entry which is preliminary data.</text>
</comment>
<dbReference type="EMBL" id="JAGZCC010000032">
    <property type="protein sequence ID" value="MBS5588437.1"/>
    <property type="molecule type" value="Genomic_DNA"/>
</dbReference>
<sequence>MPRQISKKYSVKELKFLEAAKRMPPLYHTLPNEEFDINKSEVIKWLMNQEDTKQFVCDRIMNRSKVLKSIEYNSKTGKWQGVEYDKED</sequence>
<name>A0A943EPW8_9FIRM</name>
<dbReference type="RefSeq" id="WP_303887247.1">
    <property type="nucleotide sequence ID" value="NZ_JAGZCC010000032.1"/>
</dbReference>
<gene>
    <name evidence="1" type="ORF">KHX14_06415</name>
</gene>
<evidence type="ECO:0000313" key="2">
    <source>
        <dbReference type="Proteomes" id="UP000751224"/>
    </source>
</evidence>